<name>A0A381QJ69_9ZZZZ</name>
<reference evidence="1" key="1">
    <citation type="submission" date="2018-05" db="EMBL/GenBank/DDBJ databases">
        <authorList>
            <person name="Lanie J.A."/>
            <person name="Ng W.-L."/>
            <person name="Kazmierczak K.M."/>
            <person name="Andrzejewski T.M."/>
            <person name="Davidsen T.M."/>
            <person name="Wayne K.J."/>
            <person name="Tettelin H."/>
            <person name="Glass J.I."/>
            <person name="Rusch D."/>
            <person name="Podicherti R."/>
            <person name="Tsui H.-C.T."/>
            <person name="Winkler M.E."/>
        </authorList>
    </citation>
    <scope>NUCLEOTIDE SEQUENCE</scope>
</reference>
<dbReference type="AlphaFoldDB" id="A0A381QJ69"/>
<dbReference type="Gene3D" id="3.40.50.720">
    <property type="entry name" value="NAD(P)-binding Rossmann-like Domain"/>
    <property type="match status" value="1"/>
</dbReference>
<dbReference type="EMBL" id="UINC01001372">
    <property type="protein sequence ID" value="SUZ78954.1"/>
    <property type="molecule type" value="Genomic_DNA"/>
</dbReference>
<proteinExistence type="predicted"/>
<sequence>VEIKQLESTQGFVIYDLPGADAYVGPSRLGAKLVPGNAETLVRHQTYMFALTGQRKSGATIGLKVDPKEVEAAVASLASELAEEFVSQRLLTSPGLRLDRTSLEPVLRHDNRNPVTREDRDGVTFDRELVAVGATTCASYFAKPSNGWRVAIEGFDETGLAIAREVEASGGEVVKVSTAKGCVAGDFDSSTLADAWMDAGPGCVENLGPAGKPWEIWKADVDAIFVGSKPGAMSGEGAATAGSTPIIATSAAAISSKALAILRRNSAPVGADFLSAVGPSLAWWAPQNTSLGDLRSSTADTVLALLEETANHEDGAFMAACYKAEAFLASWQEERPFGRPLG</sequence>
<organism evidence="1">
    <name type="scientific">marine metagenome</name>
    <dbReference type="NCBI Taxonomy" id="408172"/>
    <lineage>
        <taxon>unclassified sequences</taxon>
        <taxon>metagenomes</taxon>
        <taxon>ecological metagenomes</taxon>
    </lineage>
</organism>
<protein>
    <submittedName>
        <fullName evidence="1">Uncharacterized protein</fullName>
    </submittedName>
</protein>
<gene>
    <name evidence="1" type="ORF">METZ01_LOCUS31808</name>
</gene>
<evidence type="ECO:0000313" key="1">
    <source>
        <dbReference type="EMBL" id="SUZ78954.1"/>
    </source>
</evidence>
<accession>A0A381QJ69</accession>
<feature type="non-terminal residue" evidence="1">
    <location>
        <position position="1"/>
    </location>
</feature>